<evidence type="ECO:0000256" key="4">
    <source>
        <dbReference type="RuleBase" id="RU367031"/>
    </source>
</evidence>
<dbReference type="CDD" id="cd11378">
    <property type="entry name" value="DUF296"/>
    <property type="match status" value="1"/>
</dbReference>
<sequence>DISSRIFSLTQKDGSGGVCVLSAIGTISSVTLYQAASSGGTATYEGQFDILSLRGSFLLSEGGGGGGSQKSRTGGLSILLTGSDGRILGGCVAGSLIAGSPVQVIAGSFRSGIINKEGKVSSTAADARPLNMNLSGGGEDGGGGGGSSSGGSPS</sequence>
<feature type="non-terminal residue" evidence="7">
    <location>
        <position position="154"/>
    </location>
</feature>
<dbReference type="InterPro" id="IPR039605">
    <property type="entry name" value="AHL"/>
</dbReference>
<feature type="domain" description="PPC" evidence="6">
    <location>
        <begin position="1"/>
        <end position="130"/>
    </location>
</feature>
<evidence type="ECO:0000256" key="5">
    <source>
        <dbReference type="SAM" id="MobiDB-lite"/>
    </source>
</evidence>
<dbReference type="GO" id="GO:0003680">
    <property type="term" value="F:minor groove of adenine-thymine-rich DNA binding"/>
    <property type="evidence" value="ECO:0007669"/>
    <property type="project" value="UniProtKB-UniRule"/>
</dbReference>
<name>S8C7L8_9LAMI</name>
<keyword evidence="1 4" id="KW-0805">Transcription regulation</keyword>
<comment type="caution">
    <text evidence="7">The sequence shown here is derived from an EMBL/GenBank/DDBJ whole genome shotgun (WGS) entry which is preliminary data.</text>
</comment>
<dbReference type="OrthoDB" id="1588495at2759"/>
<evidence type="ECO:0000256" key="3">
    <source>
        <dbReference type="ARBA" id="ARBA00023163"/>
    </source>
</evidence>
<protein>
    <recommendedName>
        <fullName evidence="4">AT-hook motif nuclear-localized protein</fullName>
    </recommendedName>
</protein>
<dbReference type="Pfam" id="PF03479">
    <property type="entry name" value="PCC"/>
    <property type="match status" value="1"/>
</dbReference>
<reference evidence="7 8" key="1">
    <citation type="journal article" date="2013" name="BMC Genomics">
        <title>The miniature genome of a carnivorous plant Genlisea aurea contains a low number of genes and short non-coding sequences.</title>
        <authorList>
            <person name="Leushkin E.V."/>
            <person name="Sutormin R.A."/>
            <person name="Nabieva E.R."/>
            <person name="Penin A.A."/>
            <person name="Kondrashov A.S."/>
            <person name="Logacheva M.D."/>
        </authorList>
    </citation>
    <scope>NUCLEOTIDE SEQUENCE [LARGE SCALE GENOMIC DNA]</scope>
</reference>
<keyword evidence="2 4" id="KW-0238">DNA-binding</keyword>
<dbReference type="EMBL" id="AUSU01007647">
    <property type="protein sequence ID" value="EPS60331.1"/>
    <property type="molecule type" value="Genomic_DNA"/>
</dbReference>
<evidence type="ECO:0000256" key="1">
    <source>
        <dbReference type="ARBA" id="ARBA00023015"/>
    </source>
</evidence>
<keyword evidence="8" id="KW-1185">Reference proteome</keyword>
<evidence type="ECO:0000313" key="8">
    <source>
        <dbReference type="Proteomes" id="UP000015453"/>
    </source>
</evidence>
<dbReference type="SUPFAM" id="SSF117856">
    <property type="entry name" value="AF0104/ALDC/Ptd012-like"/>
    <property type="match status" value="1"/>
</dbReference>
<comment type="function">
    <text evidence="4">Transcription factor that specifically binds AT-rich DNA sequences related to the nuclear matrix attachment regions (MARs).</text>
</comment>
<dbReference type="GO" id="GO:0005634">
    <property type="term" value="C:nucleus"/>
    <property type="evidence" value="ECO:0007669"/>
    <property type="project" value="UniProtKB-SubCell"/>
</dbReference>
<keyword evidence="4" id="KW-0539">Nucleus</keyword>
<feature type="compositionally biased region" description="Gly residues" evidence="5">
    <location>
        <begin position="135"/>
        <end position="154"/>
    </location>
</feature>
<gene>
    <name evidence="7" type="ORF">M569_14473</name>
</gene>
<dbReference type="PROSITE" id="PS51742">
    <property type="entry name" value="PPC"/>
    <property type="match status" value="1"/>
</dbReference>
<keyword evidence="3 4" id="KW-0804">Transcription</keyword>
<evidence type="ECO:0000259" key="6">
    <source>
        <dbReference type="PROSITE" id="PS51742"/>
    </source>
</evidence>
<accession>S8C7L8</accession>
<dbReference type="PANTHER" id="PTHR31500">
    <property type="entry name" value="AT-HOOK MOTIF NUCLEAR-LOCALIZED PROTEIN 9"/>
    <property type="match status" value="1"/>
</dbReference>
<comment type="subcellular location">
    <subcellularLocation>
        <location evidence="4">Nucleus</location>
    </subcellularLocation>
</comment>
<dbReference type="AlphaFoldDB" id="S8C7L8"/>
<evidence type="ECO:0000313" key="7">
    <source>
        <dbReference type="EMBL" id="EPS60331.1"/>
    </source>
</evidence>
<evidence type="ECO:0000256" key="2">
    <source>
        <dbReference type="ARBA" id="ARBA00023125"/>
    </source>
</evidence>
<proteinExistence type="predicted"/>
<feature type="region of interest" description="Disordered" evidence="5">
    <location>
        <begin position="119"/>
        <end position="154"/>
    </location>
</feature>
<comment type="domain">
    <text evidence="4">The PPC domain mediates interactions between AHL proteins.</text>
</comment>
<dbReference type="PANTHER" id="PTHR31500:SF57">
    <property type="entry name" value="AT-HOOK MOTIF NUCLEAR-LOCALIZED PROTEIN 10"/>
    <property type="match status" value="1"/>
</dbReference>
<dbReference type="Gene3D" id="3.30.1330.80">
    <property type="entry name" value="Hypothetical protein, similar to alpha- acetolactate decarboxylase, domain 2"/>
    <property type="match status" value="1"/>
</dbReference>
<organism evidence="7 8">
    <name type="scientific">Genlisea aurea</name>
    <dbReference type="NCBI Taxonomy" id="192259"/>
    <lineage>
        <taxon>Eukaryota</taxon>
        <taxon>Viridiplantae</taxon>
        <taxon>Streptophyta</taxon>
        <taxon>Embryophyta</taxon>
        <taxon>Tracheophyta</taxon>
        <taxon>Spermatophyta</taxon>
        <taxon>Magnoliopsida</taxon>
        <taxon>eudicotyledons</taxon>
        <taxon>Gunneridae</taxon>
        <taxon>Pentapetalae</taxon>
        <taxon>asterids</taxon>
        <taxon>lamiids</taxon>
        <taxon>Lamiales</taxon>
        <taxon>Lentibulariaceae</taxon>
        <taxon>Genlisea</taxon>
    </lineage>
</organism>
<dbReference type="Proteomes" id="UP000015453">
    <property type="component" value="Unassembled WGS sequence"/>
</dbReference>
<dbReference type="InterPro" id="IPR005175">
    <property type="entry name" value="PPC_dom"/>
</dbReference>
<feature type="non-terminal residue" evidence="7">
    <location>
        <position position="1"/>
    </location>
</feature>